<evidence type="ECO:0000313" key="1">
    <source>
        <dbReference type="EMBL" id="PWN49204.1"/>
    </source>
</evidence>
<evidence type="ECO:0000313" key="2">
    <source>
        <dbReference type="Proteomes" id="UP000245626"/>
    </source>
</evidence>
<name>A0ACD0NTT3_9BASI</name>
<proteinExistence type="predicted"/>
<protein>
    <submittedName>
        <fullName evidence="1">Uncharacterized protein</fullName>
    </submittedName>
</protein>
<reference evidence="1 2" key="1">
    <citation type="journal article" date="2018" name="Mol. Biol. Evol.">
        <title>Broad Genomic Sampling Reveals a Smut Pathogenic Ancestry of the Fungal Clade Ustilaginomycotina.</title>
        <authorList>
            <person name="Kijpornyongpan T."/>
            <person name="Mondo S.J."/>
            <person name="Barry K."/>
            <person name="Sandor L."/>
            <person name="Lee J."/>
            <person name="Lipzen A."/>
            <person name="Pangilinan J."/>
            <person name="LaButti K."/>
            <person name="Hainaut M."/>
            <person name="Henrissat B."/>
            <person name="Grigoriev I.V."/>
            <person name="Spatafora J.W."/>
            <person name="Aime M.C."/>
        </authorList>
    </citation>
    <scope>NUCLEOTIDE SEQUENCE [LARGE SCALE GENOMIC DNA]</scope>
    <source>
        <strain evidence="1 2">SA 807</strain>
    </source>
</reference>
<sequence length="326" mass="34775">MNLGPLITSNLLLLNLIRTTMISCSPLVGDVQTYEARRAWANEARVRIKAYLAAGEEGGRIPWRSKYGPDGPPSTLEEGSPSDHPESPGGSSGRLWQESKVQVTTIPRDGRPTSPSSPSVVTGPLNQGTPIGSSEPQRSEVLPKLSGSKRYGEEMDEVGSRIQPAEEKNESFGQSHRSLPPGGGTIDRLGSGRTGTLTGTTLSRSSSSPPPTLEPEIPPGTEGTRRQNGSIEGSRTTLPEKVASKTFKRKGSRIIYKKWKGENLPRNSRPVLPDLLSRGKSLAKIGLYGGIAIGALASLSIYAVKERLKQGGKVSKVEDGGESRST</sequence>
<dbReference type="Proteomes" id="UP000245626">
    <property type="component" value="Unassembled WGS sequence"/>
</dbReference>
<organism evidence="1 2">
    <name type="scientific">Violaceomyces palustris</name>
    <dbReference type="NCBI Taxonomy" id="1673888"/>
    <lineage>
        <taxon>Eukaryota</taxon>
        <taxon>Fungi</taxon>
        <taxon>Dikarya</taxon>
        <taxon>Basidiomycota</taxon>
        <taxon>Ustilaginomycotina</taxon>
        <taxon>Ustilaginomycetes</taxon>
        <taxon>Violaceomycetales</taxon>
        <taxon>Violaceomycetaceae</taxon>
        <taxon>Violaceomyces</taxon>
    </lineage>
</organism>
<accession>A0ACD0NTT3</accession>
<dbReference type="EMBL" id="KZ820082">
    <property type="protein sequence ID" value="PWN49204.1"/>
    <property type="molecule type" value="Genomic_DNA"/>
</dbReference>
<keyword evidence="2" id="KW-1185">Reference proteome</keyword>
<gene>
    <name evidence="1" type="ORF">IE53DRAFT_363326</name>
</gene>